<dbReference type="AlphaFoldDB" id="A0A4U3M937"/>
<keyword evidence="9 12" id="KW-1133">Transmembrane helix</keyword>
<evidence type="ECO:0000256" key="5">
    <source>
        <dbReference type="ARBA" id="ARBA00022553"/>
    </source>
</evidence>
<keyword evidence="11 12" id="KW-0472">Membrane</keyword>
<evidence type="ECO:0000256" key="3">
    <source>
        <dbReference type="ARBA" id="ARBA00004236"/>
    </source>
</evidence>
<keyword evidence="16" id="KW-1185">Reference proteome</keyword>
<feature type="transmembrane region" description="Helical" evidence="12">
    <location>
        <begin position="147"/>
        <end position="170"/>
    </location>
</feature>
<keyword evidence="8 15" id="KW-0418">Kinase</keyword>
<dbReference type="SUPFAM" id="SSF47384">
    <property type="entry name" value="Homodimeric domain of signal transducing histidine kinase"/>
    <property type="match status" value="1"/>
</dbReference>
<dbReference type="PROSITE" id="PS50885">
    <property type="entry name" value="HAMP"/>
    <property type="match status" value="1"/>
</dbReference>
<dbReference type="EMBL" id="SZQA01000030">
    <property type="protein sequence ID" value="TKK85090.1"/>
    <property type="molecule type" value="Genomic_DNA"/>
</dbReference>
<comment type="catalytic activity">
    <reaction evidence="1">
        <text>ATP + protein L-histidine = ADP + protein N-phospho-L-histidine.</text>
        <dbReference type="EC" id="2.7.13.3"/>
    </reaction>
</comment>
<dbReference type="SUPFAM" id="SSF158472">
    <property type="entry name" value="HAMP domain-like"/>
    <property type="match status" value="1"/>
</dbReference>
<sequence>MSRVSLRTKLIAAMLALVAWTLLVIGAASVSLLRSYLIDRVDEQVAKLSVQTLARLAHSGDLTYSMQRLPPEGLVQVVEADGTIGPSAAGESVIGGPSPADLPPPGEIATRSSDGVSWRVKTVPLASGRTLVTAIGLGGVTQITSRLGLIVILGGAVVLALAGVLGIVLVRRSLRPLAEIERTAGSIAAGNMSSRIPDRDPRTEVGRLAHSLNGMLAQIEKAFDDRSRSEAAARESEERMRRFVADASHELRTPLTSIRGYAEFHRQAPQTDVTRLMRRIESEAERMSLLVEDLLLLARLDQQRPLQSKPVDLLAIAGDAVQDARILSPGRSISLAVEGTTAPIVSGDEVRLRQVVGNLMSNALAHTPDGVPVMVTVGAGGTEAFVEVADKGPGMTADEAARVFERFYRADPARTHDESSGAGLGLSIVSSLVKAHGGTVTVETSPGAGAAFRVVLRLEPEPD</sequence>
<dbReference type="SUPFAM" id="SSF55874">
    <property type="entry name" value="ATPase domain of HSP90 chaperone/DNA topoisomerase II/histidine kinase"/>
    <property type="match status" value="1"/>
</dbReference>
<dbReference type="SMART" id="SM00387">
    <property type="entry name" value="HATPase_c"/>
    <property type="match status" value="1"/>
</dbReference>
<dbReference type="InterPro" id="IPR004358">
    <property type="entry name" value="Sig_transdc_His_kin-like_C"/>
</dbReference>
<gene>
    <name evidence="15" type="ORF">FDA94_27085</name>
</gene>
<dbReference type="CDD" id="cd00075">
    <property type="entry name" value="HATPase"/>
    <property type="match status" value="1"/>
</dbReference>
<dbReference type="OrthoDB" id="9786919at2"/>
<accession>A0A4U3M937</accession>
<dbReference type="FunFam" id="3.30.565.10:FF:000006">
    <property type="entry name" value="Sensor histidine kinase WalK"/>
    <property type="match status" value="1"/>
</dbReference>
<dbReference type="Gene3D" id="6.10.340.10">
    <property type="match status" value="1"/>
</dbReference>
<feature type="domain" description="HAMP" evidence="14">
    <location>
        <begin position="171"/>
        <end position="224"/>
    </location>
</feature>
<dbReference type="Pfam" id="PF00512">
    <property type="entry name" value="HisKA"/>
    <property type="match status" value="1"/>
</dbReference>
<dbReference type="Gene3D" id="3.30.565.10">
    <property type="entry name" value="Histidine kinase-like ATPase, C-terminal domain"/>
    <property type="match status" value="1"/>
</dbReference>
<comment type="subcellular location">
    <subcellularLocation>
        <location evidence="3">Cell membrane</location>
    </subcellularLocation>
</comment>
<dbReference type="PANTHER" id="PTHR45436">
    <property type="entry name" value="SENSOR HISTIDINE KINASE YKOH"/>
    <property type="match status" value="1"/>
</dbReference>
<organism evidence="15 16">
    <name type="scientific">Herbidospora galbida</name>
    <dbReference type="NCBI Taxonomy" id="2575442"/>
    <lineage>
        <taxon>Bacteria</taxon>
        <taxon>Bacillati</taxon>
        <taxon>Actinomycetota</taxon>
        <taxon>Actinomycetes</taxon>
        <taxon>Streptosporangiales</taxon>
        <taxon>Streptosporangiaceae</taxon>
        <taxon>Herbidospora</taxon>
    </lineage>
</organism>
<dbReference type="PROSITE" id="PS50109">
    <property type="entry name" value="HIS_KIN"/>
    <property type="match status" value="1"/>
</dbReference>
<evidence type="ECO:0000256" key="11">
    <source>
        <dbReference type="ARBA" id="ARBA00023136"/>
    </source>
</evidence>
<dbReference type="CDD" id="cd00082">
    <property type="entry name" value="HisKA"/>
    <property type="match status" value="1"/>
</dbReference>
<evidence type="ECO:0000256" key="6">
    <source>
        <dbReference type="ARBA" id="ARBA00022679"/>
    </source>
</evidence>
<dbReference type="EC" id="2.7.13.3" evidence="4"/>
<dbReference type="PRINTS" id="PR00344">
    <property type="entry name" value="BCTRLSENSOR"/>
</dbReference>
<dbReference type="PANTHER" id="PTHR45436:SF5">
    <property type="entry name" value="SENSOR HISTIDINE KINASE TRCS"/>
    <property type="match status" value="1"/>
</dbReference>
<dbReference type="InterPro" id="IPR003594">
    <property type="entry name" value="HATPase_dom"/>
</dbReference>
<dbReference type="InterPro" id="IPR003661">
    <property type="entry name" value="HisK_dim/P_dom"/>
</dbReference>
<keyword evidence="10" id="KW-0902">Two-component regulatory system</keyword>
<dbReference type="InterPro" id="IPR036097">
    <property type="entry name" value="HisK_dim/P_sf"/>
</dbReference>
<reference evidence="15 16" key="1">
    <citation type="submission" date="2019-04" db="EMBL/GenBank/DDBJ databases">
        <title>Herbidospora sp. NEAU-GS14.nov., a novel actinomycete isolated from soil.</title>
        <authorList>
            <person name="Han L."/>
        </authorList>
    </citation>
    <scope>NUCLEOTIDE SEQUENCE [LARGE SCALE GENOMIC DNA]</scope>
    <source>
        <strain evidence="15 16">NEAU-GS14</strain>
    </source>
</reference>
<dbReference type="InterPro" id="IPR036890">
    <property type="entry name" value="HATPase_C_sf"/>
</dbReference>
<evidence type="ECO:0000256" key="8">
    <source>
        <dbReference type="ARBA" id="ARBA00022777"/>
    </source>
</evidence>
<keyword evidence="5" id="KW-0597">Phosphoprotein</keyword>
<keyword evidence="7 12" id="KW-0812">Transmembrane</keyword>
<evidence type="ECO:0000256" key="7">
    <source>
        <dbReference type="ARBA" id="ARBA00022692"/>
    </source>
</evidence>
<dbReference type="Gene3D" id="1.10.287.130">
    <property type="match status" value="1"/>
</dbReference>
<dbReference type="GO" id="GO:0000155">
    <property type="term" value="F:phosphorelay sensor kinase activity"/>
    <property type="evidence" value="ECO:0007669"/>
    <property type="project" value="InterPro"/>
</dbReference>
<dbReference type="FunFam" id="1.10.287.130:FF:000001">
    <property type="entry name" value="Two-component sensor histidine kinase"/>
    <property type="match status" value="1"/>
</dbReference>
<evidence type="ECO:0000313" key="15">
    <source>
        <dbReference type="EMBL" id="TKK85090.1"/>
    </source>
</evidence>
<evidence type="ECO:0000256" key="1">
    <source>
        <dbReference type="ARBA" id="ARBA00000085"/>
    </source>
</evidence>
<evidence type="ECO:0000259" key="14">
    <source>
        <dbReference type="PROSITE" id="PS50885"/>
    </source>
</evidence>
<dbReference type="InterPro" id="IPR003660">
    <property type="entry name" value="HAMP_dom"/>
</dbReference>
<evidence type="ECO:0000256" key="10">
    <source>
        <dbReference type="ARBA" id="ARBA00023012"/>
    </source>
</evidence>
<comment type="caution">
    <text evidence="15">The sequence shown here is derived from an EMBL/GenBank/DDBJ whole genome shotgun (WGS) entry which is preliminary data.</text>
</comment>
<evidence type="ECO:0000313" key="16">
    <source>
        <dbReference type="Proteomes" id="UP000308705"/>
    </source>
</evidence>
<dbReference type="GO" id="GO:0005886">
    <property type="term" value="C:plasma membrane"/>
    <property type="evidence" value="ECO:0007669"/>
    <property type="project" value="UniProtKB-SubCell"/>
</dbReference>
<evidence type="ECO:0000256" key="9">
    <source>
        <dbReference type="ARBA" id="ARBA00022989"/>
    </source>
</evidence>
<keyword evidence="6" id="KW-0808">Transferase</keyword>
<dbReference type="Pfam" id="PF02518">
    <property type="entry name" value="HATPase_c"/>
    <property type="match status" value="1"/>
</dbReference>
<evidence type="ECO:0000256" key="2">
    <source>
        <dbReference type="ARBA" id="ARBA00001968"/>
    </source>
</evidence>
<dbReference type="InterPro" id="IPR050428">
    <property type="entry name" value="TCS_sensor_his_kinase"/>
</dbReference>
<dbReference type="CDD" id="cd06225">
    <property type="entry name" value="HAMP"/>
    <property type="match status" value="1"/>
</dbReference>
<dbReference type="Proteomes" id="UP000308705">
    <property type="component" value="Unassembled WGS sequence"/>
</dbReference>
<dbReference type="SMART" id="SM00304">
    <property type="entry name" value="HAMP"/>
    <property type="match status" value="1"/>
</dbReference>
<feature type="domain" description="Histidine kinase" evidence="13">
    <location>
        <begin position="246"/>
        <end position="460"/>
    </location>
</feature>
<protein>
    <recommendedName>
        <fullName evidence="4">histidine kinase</fullName>
        <ecNumber evidence="4">2.7.13.3</ecNumber>
    </recommendedName>
</protein>
<evidence type="ECO:0000256" key="4">
    <source>
        <dbReference type="ARBA" id="ARBA00012438"/>
    </source>
</evidence>
<dbReference type="InterPro" id="IPR005467">
    <property type="entry name" value="His_kinase_dom"/>
</dbReference>
<proteinExistence type="predicted"/>
<name>A0A4U3M937_9ACTN</name>
<evidence type="ECO:0000256" key="12">
    <source>
        <dbReference type="SAM" id="Phobius"/>
    </source>
</evidence>
<dbReference type="Pfam" id="PF00672">
    <property type="entry name" value="HAMP"/>
    <property type="match status" value="1"/>
</dbReference>
<dbReference type="GO" id="GO:0005509">
    <property type="term" value="F:calcium ion binding"/>
    <property type="evidence" value="ECO:0007669"/>
    <property type="project" value="UniProtKB-ARBA"/>
</dbReference>
<comment type="cofactor">
    <cofactor evidence="2">
        <name>a divalent metal cation</name>
        <dbReference type="ChEBI" id="CHEBI:60240"/>
    </cofactor>
</comment>
<dbReference type="SMART" id="SM00388">
    <property type="entry name" value="HisKA"/>
    <property type="match status" value="1"/>
</dbReference>
<dbReference type="RefSeq" id="WP_137249894.1">
    <property type="nucleotide sequence ID" value="NZ_SZQA01000030.1"/>
</dbReference>
<evidence type="ECO:0000259" key="13">
    <source>
        <dbReference type="PROSITE" id="PS50109"/>
    </source>
</evidence>